<name>A0A4U0SWK8_9ACTN</name>
<keyword evidence="3" id="KW-1185">Reference proteome</keyword>
<dbReference type="EMBL" id="SUMC01000045">
    <property type="protein sequence ID" value="TKA04905.1"/>
    <property type="molecule type" value="Genomic_DNA"/>
</dbReference>
<dbReference type="RefSeq" id="WP_136727996.1">
    <property type="nucleotide sequence ID" value="NZ_SUMC01000045.1"/>
</dbReference>
<reference evidence="2 3" key="1">
    <citation type="submission" date="2019-04" db="EMBL/GenBank/DDBJ databases">
        <title>Streptomyces oryziradicis sp. nov., a novel actinomycete isolated from rhizosphere soil of rice (Oryza sativa L.).</title>
        <authorList>
            <person name="Li C."/>
        </authorList>
    </citation>
    <scope>NUCLEOTIDE SEQUENCE [LARGE SCALE GENOMIC DNA]</scope>
    <source>
        <strain evidence="2 3">NEAU-C40</strain>
    </source>
</reference>
<sequence>MTVTVPHAVRTRREEHLRCLHRGECGGVWGDYRRRGTSLLGRSGADRNLAEEGPGADGEFGLGYWHTQRSWVCDGSCGNRVSGCKLRLGRCSRGWDWPPGWPVSNHAGDDMAARTSRPSGPFPYLDDAEDRERFVQAGLLDERCTLDEGALRRLATELVHTDRLIQTEGKGKSAPVTGFRTSFVEPVETEHGTLYQLRARQPGLAGAINQLNIRFTFDVVRAGNLPMPVVRSANTETGQPLAVVDVAFDSESALLKHLEFVEGRLEAAEAARPYDLRADLEAAGQSERAVYHMVRYSAGGECWYVPAATAGSNRTRHRHDLFGLAPAAGILGLGQDALDGEAGRRWRDPAAWRDAYTARLNTYNGQDPDSIGDAAGREWARRAAQARRVAAVDTAFVIGFDPAGAAHPDFGAALAATNLRTHLRGPLEFSPDNQALSHGRSLVDAAYAAGDISDVQRDVLLGALPGAELESKHREMVATLVRFVDGLIYPADADGQARIRKVMVEPAPSRLGKKHAEARERVRVALLTAAIGGVDLPVPAMDTPTPKELRTGLTFSGRPVADLVADSCAAEPSEARTLARKELAHLAVPGLVQGRVLLGSYGSTGDRRTPKTKLDAAAATDSGVRLFVEAIDMLDELMVDRADGTGVVREGADLGRLRTVNAHGPLPEGEKASSTWFTTTWPDPSTLPPGVGDGLPSQASAQERWDAAVRDLSGKRGRANEGLRLLVKHMQTMEQLVGPGRGLSGAEREEFSEDLDAMEELVEEAARLLRKLKAKPPVGSGDRTSGTADDFTFPETGNSA</sequence>
<evidence type="ECO:0000256" key="1">
    <source>
        <dbReference type="SAM" id="MobiDB-lite"/>
    </source>
</evidence>
<evidence type="ECO:0000313" key="3">
    <source>
        <dbReference type="Proteomes" id="UP000305778"/>
    </source>
</evidence>
<organism evidence="2 3">
    <name type="scientific">Actinacidiphila oryziradicis</name>
    <dbReference type="NCBI Taxonomy" id="2571141"/>
    <lineage>
        <taxon>Bacteria</taxon>
        <taxon>Bacillati</taxon>
        <taxon>Actinomycetota</taxon>
        <taxon>Actinomycetes</taxon>
        <taxon>Kitasatosporales</taxon>
        <taxon>Streptomycetaceae</taxon>
        <taxon>Actinacidiphila</taxon>
    </lineage>
</organism>
<dbReference type="Proteomes" id="UP000305778">
    <property type="component" value="Unassembled WGS sequence"/>
</dbReference>
<proteinExistence type="predicted"/>
<comment type="caution">
    <text evidence="2">The sequence shown here is derived from an EMBL/GenBank/DDBJ whole genome shotgun (WGS) entry which is preliminary data.</text>
</comment>
<gene>
    <name evidence="2" type="ORF">FCI23_34065</name>
</gene>
<accession>A0A4U0SWK8</accession>
<protein>
    <submittedName>
        <fullName evidence="2">Uncharacterized protein</fullName>
    </submittedName>
</protein>
<evidence type="ECO:0000313" key="2">
    <source>
        <dbReference type="EMBL" id="TKA04905.1"/>
    </source>
</evidence>
<dbReference type="AlphaFoldDB" id="A0A4U0SWK8"/>
<feature type="region of interest" description="Disordered" evidence="1">
    <location>
        <begin position="774"/>
        <end position="800"/>
    </location>
</feature>